<dbReference type="EMBL" id="CP033219">
    <property type="protein sequence ID" value="AZV77445.1"/>
    <property type="molecule type" value="Genomic_DNA"/>
</dbReference>
<dbReference type="InterPro" id="IPR017871">
    <property type="entry name" value="ABC_transporter-like_CS"/>
</dbReference>
<dbReference type="Pfam" id="PF00005">
    <property type="entry name" value="ABC_tran"/>
    <property type="match status" value="1"/>
</dbReference>
<evidence type="ECO:0000313" key="9">
    <source>
        <dbReference type="EMBL" id="AZV77445.1"/>
    </source>
</evidence>
<dbReference type="EC" id="7.6.2.9" evidence="7"/>
<dbReference type="KEGG" id="sedi:EBB79_05770"/>
<dbReference type="InterPro" id="IPR027417">
    <property type="entry name" value="P-loop_NTPase"/>
</dbReference>
<dbReference type="GO" id="GO:0016887">
    <property type="term" value="F:ATP hydrolysis activity"/>
    <property type="evidence" value="ECO:0007669"/>
    <property type="project" value="UniProtKB-UniRule"/>
</dbReference>
<keyword evidence="7" id="KW-0472">Membrane</keyword>
<accession>A0A3T0N0B7</accession>
<keyword evidence="3 7" id="KW-0547">Nucleotide-binding</keyword>
<dbReference type="NCBIfam" id="TIGR01186">
    <property type="entry name" value="proV"/>
    <property type="match status" value="1"/>
</dbReference>
<keyword evidence="10" id="KW-1185">Reference proteome</keyword>
<comment type="subunit">
    <text evidence="6">The complex is probably composed of two ATP-binding proteins (TmoW), two transmembrane proteins (TmoV) and a solute-binding protein (TmoX).</text>
</comment>
<keyword evidence="7" id="KW-0997">Cell inner membrane</keyword>
<dbReference type="AlphaFoldDB" id="A0A3T0N0B7"/>
<dbReference type="GO" id="GO:0015418">
    <property type="term" value="F:ABC-type quaternary ammonium compound transporting activity"/>
    <property type="evidence" value="ECO:0007669"/>
    <property type="project" value="UniProtKB-EC"/>
</dbReference>
<dbReference type="GO" id="GO:0031460">
    <property type="term" value="P:glycine betaine transport"/>
    <property type="evidence" value="ECO:0007669"/>
    <property type="project" value="InterPro"/>
</dbReference>
<dbReference type="PROSITE" id="PS50893">
    <property type="entry name" value="ABC_TRANSPORTER_2"/>
    <property type="match status" value="1"/>
</dbReference>
<protein>
    <recommendedName>
        <fullName evidence="7">Quaternary amine transport ATP-binding protein</fullName>
        <ecNumber evidence="7">7.6.2.9</ecNumber>
    </recommendedName>
</protein>
<sequence length="385" mass="42192">MWTVAKLKKWLQPGWPRTRANGARLSTQPSNKLTIVSDKPQAAISCQNVWQVFGPDADSALSGALSAHFDSETAAAALREKGLIPAVQDANFEVAEGELFVIMGLSGSGKSTLIRCISHLLHATHGEIRIDGENIVEATPARLIELRRNKLGMVFQHFGLFPHMSVADNVAYPLRVQGMKRKARLEKAQKVIDLVGLGGREKHYPRELSGGQRQRVGIARSLVADCSVWFLDEPFSALDPLIRRQLQDEFLQIQAELKTTIVFITHDINEALKLADRIAIMRDGKIVQIGTPSDIILNPVDDYVREFSKDVAKGQHAKLTSVMQTGEGLVYGADDPGLRVDMTLDAALARCMDLYEPVPVRDKDGELLGVVNPADLAAALHVEAG</sequence>
<evidence type="ECO:0000313" key="10">
    <source>
        <dbReference type="Proteomes" id="UP000283063"/>
    </source>
</evidence>
<dbReference type="GO" id="GO:0006970">
    <property type="term" value="P:response to osmotic stress"/>
    <property type="evidence" value="ECO:0007669"/>
    <property type="project" value="UniProtKB-ARBA"/>
</dbReference>
<comment type="subcellular location">
    <subcellularLocation>
        <location evidence="7">Cell inner membrane</location>
        <topology evidence="7">Peripheral membrane protein</topology>
    </subcellularLocation>
</comment>
<gene>
    <name evidence="9" type="ORF">EBB79_05770</name>
</gene>
<dbReference type="PROSITE" id="PS00211">
    <property type="entry name" value="ABC_TRANSPORTER_1"/>
    <property type="match status" value="1"/>
</dbReference>
<evidence type="ECO:0000259" key="8">
    <source>
        <dbReference type="PROSITE" id="PS50893"/>
    </source>
</evidence>
<dbReference type="PANTHER" id="PTHR43869:SF1">
    <property type="entry name" value="GLYCINE BETAINE_PROLINE BETAINE TRANSPORT SYSTEM ATP-BINDING PROTEIN PROV"/>
    <property type="match status" value="1"/>
</dbReference>
<dbReference type="Gene3D" id="3.40.50.300">
    <property type="entry name" value="P-loop containing nucleotide triphosphate hydrolases"/>
    <property type="match status" value="1"/>
</dbReference>
<evidence type="ECO:0000256" key="5">
    <source>
        <dbReference type="ARBA" id="ARBA00051811"/>
    </source>
</evidence>
<comment type="subunit">
    <text evidence="7">The complex is probably composed of two ATP-binding proteins, two transmembrane proteins and a solute-binding protein.</text>
</comment>
<dbReference type="Proteomes" id="UP000283063">
    <property type="component" value="Chromosome"/>
</dbReference>
<keyword evidence="7" id="KW-1003">Cell membrane</keyword>
<keyword evidence="4 7" id="KW-0067">ATP-binding</keyword>
<comment type="catalytic activity">
    <reaction evidence="5">
        <text>a quaternary ammonium(out) + ATP + H2O = a quaternary ammonium(in) + ADP + phosphate + H(+)</text>
        <dbReference type="Rhea" id="RHEA:11036"/>
        <dbReference type="ChEBI" id="CHEBI:15377"/>
        <dbReference type="ChEBI" id="CHEBI:15378"/>
        <dbReference type="ChEBI" id="CHEBI:30616"/>
        <dbReference type="ChEBI" id="CHEBI:35267"/>
        <dbReference type="ChEBI" id="CHEBI:43474"/>
        <dbReference type="ChEBI" id="CHEBI:456216"/>
        <dbReference type="EC" id="7.6.2.9"/>
    </reaction>
    <physiologicalReaction direction="left-to-right" evidence="5">
        <dbReference type="Rhea" id="RHEA:11037"/>
    </physiologicalReaction>
</comment>
<dbReference type="SMART" id="SM00382">
    <property type="entry name" value="AAA"/>
    <property type="match status" value="1"/>
</dbReference>
<dbReference type="InterPro" id="IPR005892">
    <property type="entry name" value="Gly-betaine_transp_ATP-bd"/>
</dbReference>
<keyword evidence="2 7" id="KW-0813">Transport</keyword>
<dbReference type="InterPro" id="IPR051921">
    <property type="entry name" value="ABC_osmolyte_uptake_ATP-bind"/>
</dbReference>
<reference evidence="9 10" key="1">
    <citation type="submission" date="2018-10" db="EMBL/GenBank/DDBJ databases">
        <title>Parasedimentitalea marina sp. nov., a psychrophilic bacterium isolated from deep seawater of the New Britain Trench.</title>
        <authorList>
            <person name="Cao J."/>
        </authorList>
    </citation>
    <scope>NUCLEOTIDE SEQUENCE [LARGE SCALE GENOMIC DNA]</scope>
    <source>
        <strain evidence="9 10">W43</strain>
    </source>
</reference>
<evidence type="ECO:0000256" key="2">
    <source>
        <dbReference type="ARBA" id="ARBA00022448"/>
    </source>
</evidence>
<dbReference type="GO" id="GO:0005524">
    <property type="term" value="F:ATP binding"/>
    <property type="evidence" value="ECO:0007669"/>
    <property type="project" value="UniProtKB-UniRule"/>
</dbReference>
<organism evidence="9 10">
    <name type="scientific">Parasedimentitalea marina</name>
    <dbReference type="NCBI Taxonomy" id="2483033"/>
    <lineage>
        <taxon>Bacteria</taxon>
        <taxon>Pseudomonadati</taxon>
        <taxon>Pseudomonadota</taxon>
        <taxon>Alphaproteobacteria</taxon>
        <taxon>Rhodobacterales</taxon>
        <taxon>Paracoccaceae</taxon>
        <taxon>Parasedimentitalea</taxon>
    </lineage>
</organism>
<dbReference type="InterPro" id="IPR003593">
    <property type="entry name" value="AAA+_ATPase"/>
</dbReference>
<evidence type="ECO:0000256" key="3">
    <source>
        <dbReference type="ARBA" id="ARBA00022741"/>
    </source>
</evidence>
<dbReference type="FunFam" id="3.40.50.300:FF:000201">
    <property type="entry name" value="Glycine betaine/L-proline ABC transporter ATP-binding protein"/>
    <property type="match status" value="1"/>
</dbReference>
<evidence type="ECO:0000256" key="1">
    <source>
        <dbReference type="ARBA" id="ARBA00005417"/>
    </source>
</evidence>
<dbReference type="OrthoDB" id="9802264at2"/>
<dbReference type="GO" id="GO:0005886">
    <property type="term" value="C:plasma membrane"/>
    <property type="evidence" value="ECO:0007669"/>
    <property type="project" value="UniProtKB-SubCell"/>
</dbReference>
<name>A0A3T0N0B7_9RHOB</name>
<comment type="similarity">
    <text evidence="1 7">Belongs to the ABC transporter superfamily.</text>
</comment>
<dbReference type="SUPFAM" id="SSF52540">
    <property type="entry name" value="P-loop containing nucleoside triphosphate hydrolases"/>
    <property type="match status" value="1"/>
</dbReference>
<proteinExistence type="inferred from homology"/>
<dbReference type="GO" id="GO:0006865">
    <property type="term" value="P:amino acid transport"/>
    <property type="evidence" value="ECO:0007669"/>
    <property type="project" value="UniProtKB-UniRule"/>
</dbReference>
<dbReference type="InterPro" id="IPR003439">
    <property type="entry name" value="ABC_transporter-like_ATP-bd"/>
</dbReference>
<evidence type="ECO:0000256" key="7">
    <source>
        <dbReference type="RuleBase" id="RU369116"/>
    </source>
</evidence>
<evidence type="ECO:0000256" key="4">
    <source>
        <dbReference type="ARBA" id="ARBA00022840"/>
    </source>
</evidence>
<evidence type="ECO:0000256" key="6">
    <source>
        <dbReference type="ARBA" id="ARBA00061968"/>
    </source>
</evidence>
<feature type="domain" description="ABC transporter" evidence="8">
    <location>
        <begin position="67"/>
        <end position="308"/>
    </location>
</feature>
<dbReference type="PANTHER" id="PTHR43869">
    <property type="entry name" value="GLYCINE BETAINE/PROLINE BETAINE TRANSPORT SYSTEM ATP-BINDING PROTEIN PROV"/>
    <property type="match status" value="1"/>
</dbReference>